<reference evidence="2 3" key="1">
    <citation type="submission" date="2019-03" db="EMBL/GenBank/DDBJ databases">
        <title>Draft genome sequences of two Veillonella tobetsuensis clinical isolates from intraoperative bronchial fluids of elderly patients with pulmonary carcinoma.</title>
        <authorList>
            <person name="Akiyama T."/>
        </authorList>
    </citation>
    <scope>NUCLEOTIDE SEQUENCE [LARGE SCALE GENOMIC DNA]</scope>
    <source>
        <strain evidence="2 3">PAGU 1578</strain>
    </source>
</reference>
<dbReference type="PIRSF" id="PIRSF018297">
    <property type="entry name" value="Doc"/>
    <property type="match status" value="1"/>
</dbReference>
<comment type="caution">
    <text evidence="2">The sequence shown here is derived from an EMBL/GenBank/DDBJ whole genome shotgun (WGS) entry which is preliminary data.</text>
</comment>
<dbReference type="RefSeq" id="WP_137660428.1">
    <property type="nucleotide sequence ID" value="NZ_BJCQ01000010.1"/>
</dbReference>
<feature type="domain" description="Fido" evidence="1">
    <location>
        <begin position="8"/>
        <end position="126"/>
    </location>
</feature>
<dbReference type="Proteomes" id="UP000300381">
    <property type="component" value="Unassembled WGS sequence"/>
</dbReference>
<dbReference type="AlphaFoldDB" id="A0A480B4Q4"/>
<dbReference type="PANTHER" id="PTHR39426:SF1">
    <property type="entry name" value="HOMOLOGY TO DEATH-ON-CURING PROTEIN OF PHAGE P1"/>
    <property type="match status" value="1"/>
</dbReference>
<name>A0A480B4Q4_9FIRM</name>
<protein>
    <submittedName>
        <fullName evidence="2">Death-on-curing family protein</fullName>
    </submittedName>
</protein>
<dbReference type="PANTHER" id="PTHR39426">
    <property type="entry name" value="HOMOLOGY TO DEATH-ON-CURING PROTEIN OF PHAGE P1"/>
    <property type="match status" value="1"/>
</dbReference>
<dbReference type="EMBL" id="BJCQ01000010">
    <property type="protein sequence ID" value="GCL66815.1"/>
    <property type="molecule type" value="Genomic_DNA"/>
</dbReference>
<dbReference type="GO" id="GO:0016301">
    <property type="term" value="F:kinase activity"/>
    <property type="evidence" value="ECO:0007669"/>
    <property type="project" value="InterPro"/>
</dbReference>
<dbReference type="SUPFAM" id="SSF140931">
    <property type="entry name" value="Fic-like"/>
    <property type="match status" value="1"/>
</dbReference>
<dbReference type="InterPro" id="IPR053737">
    <property type="entry name" value="Type_II_TA_Toxin"/>
</dbReference>
<dbReference type="PROSITE" id="PS51459">
    <property type="entry name" value="FIDO"/>
    <property type="match status" value="1"/>
</dbReference>
<accession>A0A480B4Q4</accession>
<sequence>MNTPNIQFTLQDIYELHTQLENAFVLSSGVRDENLLASAVNTPFQTFMGNDLYPSLYDKAAQLCYGIANNHPFTDGNKRTALHSMYVYLIINGFDIMAPQQDVENMIIDIAAGNMTNTELAQWLRDNTIILDKP</sequence>
<dbReference type="InterPro" id="IPR003812">
    <property type="entry name" value="Fido"/>
</dbReference>
<gene>
    <name evidence="2" type="ORF">PAGU1578_04360</name>
</gene>
<dbReference type="NCBIfam" id="TIGR01550">
    <property type="entry name" value="DOC_P1"/>
    <property type="match status" value="1"/>
</dbReference>
<proteinExistence type="predicted"/>
<dbReference type="Gene3D" id="1.20.120.1870">
    <property type="entry name" value="Fic/DOC protein, Fido domain"/>
    <property type="match status" value="1"/>
</dbReference>
<organism evidence="2 3">
    <name type="scientific">Veillonella tobetsuensis</name>
    <dbReference type="NCBI Taxonomy" id="1110546"/>
    <lineage>
        <taxon>Bacteria</taxon>
        <taxon>Bacillati</taxon>
        <taxon>Bacillota</taxon>
        <taxon>Negativicutes</taxon>
        <taxon>Veillonellales</taxon>
        <taxon>Veillonellaceae</taxon>
        <taxon>Veillonella</taxon>
    </lineage>
</organism>
<dbReference type="InterPro" id="IPR036597">
    <property type="entry name" value="Fido-like_dom_sf"/>
</dbReference>
<evidence type="ECO:0000313" key="3">
    <source>
        <dbReference type="Proteomes" id="UP000300381"/>
    </source>
</evidence>
<dbReference type="Pfam" id="PF02661">
    <property type="entry name" value="Fic"/>
    <property type="match status" value="1"/>
</dbReference>
<evidence type="ECO:0000259" key="1">
    <source>
        <dbReference type="PROSITE" id="PS51459"/>
    </source>
</evidence>
<dbReference type="InterPro" id="IPR006440">
    <property type="entry name" value="Doc"/>
</dbReference>
<evidence type="ECO:0000313" key="2">
    <source>
        <dbReference type="EMBL" id="GCL66815.1"/>
    </source>
</evidence>